<accession>A0A314LFL4</accession>
<dbReference type="PANTHER" id="PTHR33233:SF17">
    <property type="entry name" value="DUF4283 DOMAIN-CONTAINING PROTEIN"/>
    <property type="match status" value="1"/>
</dbReference>
<feature type="region of interest" description="Disordered" evidence="1">
    <location>
        <begin position="352"/>
        <end position="377"/>
    </location>
</feature>
<dbReference type="InterPro" id="IPR025558">
    <property type="entry name" value="DUF4283"/>
</dbReference>
<dbReference type="Gramene" id="OIT40353">
    <property type="protein sequence ID" value="OIT40353"/>
    <property type="gene ID" value="A4A49_10437"/>
</dbReference>
<dbReference type="PANTHER" id="PTHR33233">
    <property type="entry name" value="ENDONUCLEASE/EXONUCLEASE/PHOSPHATASE"/>
    <property type="match status" value="1"/>
</dbReference>
<evidence type="ECO:0000256" key="1">
    <source>
        <dbReference type="SAM" id="MobiDB-lite"/>
    </source>
</evidence>
<feature type="domain" description="DUF4283" evidence="2">
    <location>
        <begin position="157"/>
        <end position="238"/>
    </location>
</feature>
<organism evidence="3 4">
    <name type="scientific">Nicotiana attenuata</name>
    <name type="common">Coyote tobacco</name>
    <dbReference type="NCBI Taxonomy" id="49451"/>
    <lineage>
        <taxon>Eukaryota</taxon>
        <taxon>Viridiplantae</taxon>
        <taxon>Streptophyta</taxon>
        <taxon>Embryophyta</taxon>
        <taxon>Tracheophyta</taxon>
        <taxon>Spermatophyta</taxon>
        <taxon>Magnoliopsida</taxon>
        <taxon>eudicotyledons</taxon>
        <taxon>Gunneridae</taxon>
        <taxon>Pentapetalae</taxon>
        <taxon>asterids</taxon>
        <taxon>lamiids</taxon>
        <taxon>Solanales</taxon>
        <taxon>Solanaceae</taxon>
        <taxon>Nicotianoideae</taxon>
        <taxon>Nicotianeae</taxon>
        <taxon>Nicotiana</taxon>
    </lineage>
</organism>
<dbReference type="EMBL" id="MJEQ01000032">
    <property type="protein sequence ID" value="OIT40353.1"/>
    <property type="molecule type" value="Genomic_DNA"/>
</dbReference>
<sequence>MEKPTQSQPVRWLTGMGSAPTVFHNPAQGVEIDGATVTPDIEIQQKLMPLTFGSFLPQKIQPIMEEIECEGEQSAVKENMEAVHRRLQFSTAGNTVQIPSAIAPSEKIGNKEEVPTMHKNGSSQMGKTLNYVPPAIREGTFIVQIEAEDTRGHAIYWSTALIRYVLGDNSYEKSMDNYITNVWNFVEKPQILYHDEGYYIFRFQNIEERDLVLQAGPYTYHNKPLILQHWSMDFKFDPGCMSVIPLWIKFSGLPLGFWSIEVLSKLASVVGKPLYTDRITAEMEKVSYARVLVEADISHPLPDSFEIQTPRGIINQQIEYDWKPKFCCECIRFGHNSNECWLKDKQEMEKEFIEQPKRKRNKNKTNLKWLPKEHRGE</sequence>
<gene>
    <name evidence="3" type="ORF">A4A49_10437</name>
</gene>
<evidence type="ECO:0000259" key="2">
    <source>
        <dbReference type="Pfam" id="PF14111"/>
    </source>
</evidence>
<dbReference type="AlphaFoldDB" id="A0A314LFL4"/>
<evidence type="ECO:0000313" key="4">
    <source>
        <dbReference type="Proteomes" id="UP000187609"/>
    </source>
</evidence>
<protein>
    <recommendedName>
        <fullName evidence="2">DUF4283 domain-containing protein</fullName>
    </recommendedName>
</protein>
<reference evidence="3" key="1">
    <citation type="submission" date="2016-11" db="EMBL/GenBank/DDBJ databases">
        <title>The genome of Nicotiana attenuata.</title>
        <authorList>
            <person name="Xu S."/>
            <person name="Brockmoeller T."/>
            <person name="Gaquerel E."/>
            <person name="Navarro A."/>
            <person name="Kuhl H."/>
            <person name="Gase K."/>
            <person name="Ling Z."/>
            <person name="Zhou W."/>
            <person name="Kreitzer C."/>
            <person name="Stanke M."/>
            <person name="Tang H."/>
            <person name="Lyons E."/>
            <person name="Pandey P."/>
            <person name="Pandey S.P."/>
            <person name="Timmermann B."/>
            <person name="Baldwin I.T."/>
        </authorList>
    </citation>
    <scope>NUCLEOTIDE SEQUENCE [LARGE SCALE GENOMIC DNA]</scope>
    <source>
        <strain evidence="3">UT</strain>
    </source>
</reference>
<dbReference type="STRING" id="49451.A0A314LFL4"/>
<comment type="caution">
    <text evidence="3">The sequence shown here is derived from an EMBL/GenBank/DDBJ whole genome shotgun (WGS) entry which is preliminary data.</text>
</comment>
<keyword evidence="4" id="KW-1185">Reference proteome</keyword>
<dbReference type="Proteomes" id="UP000187609">
    <property type="component" value="Unassembled WGS sequence"/>
</dbReference>
<proteinExistence type="predicted"/>
<name>A0A314LFL4_NICAT</name>
<evidence type="ECO:0000313" key="3">
    <source>
        <dbReference type="EMBL" id="OIT40353.1"/>
    </source>
</evidence>
<dbReference type="Pfam" id="PF14111">
    <property type="entry name" value="DUF4283"/>
    <property type="match status" value="1"/>
</dbReference>